<feature type="region of interest" description="Disordered" evidence="1">
    <location>
        <begin position="92"/>
        <end position="123"/>
    </location>
</feature>
<feature type="region of interest" description="Disordered" evidence="1">
    <location>
        <begin position="864"/>
        <end position="885"/>
    </location>
</feature>
<name>A0AAD7ZB20_DIPPU</name>
<accession>A0AAD7ZB20</accession>
<dbReference type="SUPFAM" id="SSF50156">
    <property type="entry name" value="PDZ domain-like"/>
    <property type="match status" value="2"/>
</dbReference>
<feature type="compositionally biased region" description="Low complexity" evidence="1">
    <location>
        <begin position="19"/>
        <end position="29"/>
    </location>
</feature>
<proteinExistence type="predicted"/>
<feature type="region of interest" description="Disordered" evidence="1">
    <location>
        <begin position="797"/>
        <end position="816"/>
    </location>
</feature>
<evidence type="ECO:0000313" key="4">
    <source>
        <dbReference type="Proteomes" id="UP001233999"/>
    </source>
</evidence>
<reference evidence="3" key="1">
    <citation type="journal article" date="2023" name="IScience">
        <title>Live-bearing cockroach genome reveals convergent evolutionary mechanisms linked to viviparity in insects and beyond.</title>
        <authorList>
            <person name="Fouks B."/>
            <person name="Harrison M.C."/>
            <person name="Mikhailova A.A."/>
            <person name="Marchal E."/>
            <person name="English S."/>
            <person name="Carruthers M."/>
            <person name="Jennings E.C."/>
            <person name="Chiamaka E.L."/>
            <person name="Frigard R.A."/>
            <person name="Pippel M."/>
            <person name="Attardo G.M."/>
            <person name="Benoit J.B."/>
            <person name="Bornberg-Bauer E."/>
            <person name="Tobe S.S."/>
        </authorList>
    </citation>
    <scope>NUCLEOTIDE SEQUENCE</scope>
    <source>
        <strain evidence="3">Stay&amp;Tobe</strain>
    </source>
</reference>
<dbReference type="Pfam" id="PF00595">
    <property type="entry name" value="PDZ"/>
    <property type="match status" value="1"/>
</dbReference>
<feature type="region of interest" description="Disordered" evidence="1">
    <location>
        <begin position="1"/>
        <end position="75"/>
    </location>
</feature>
<feature type="compositionally biased region" description="Low complexity" evidence="1">
    <location>
        <begin position="1017"/>
        <end position="1040"/>
    </location>
</feature>
<feature type="compositionally biased region" description="Basic and acidic residues" evidence="1">
    <location>
        <begin position="1"/>
        <end position="15"/>
    </location>
</feature>
<dbReference type="SMART" id="SM00228">
    <property type="entry name" value="PDZ"/>
    <property type="match status" value="1"/>
</dbReference>
<feature type="compositionally biased region" description="Low complexity" evidence="1">
    <location>
        <begin position="415"/>
        <end position="435"/>
    </location>
</feature>
<feature type="compositionally biased region" description="Low complexity" evidence="1">
    <location>
        <begin position="864"/>
        <end position="875"/>
    </location>
</feature>
<dbReference type="InterPro" id="IPR001478">
    <property type="entry name" value="PDZ"/>
</dbReference>
<evidence type="ECO:0000259" key="2">
    <source>
        <dbReference type="PROSITE" id="PS50106"/>
    </source>
</evidence>
<dbReference type="PANTHER" id="PTHR11324:SF16">
    <property type="entry name" value="PDZ DOMAIN-CONTAINING PROTEIN 2"/>
    <property type="match status" value="1"/>
</dbReference>
<feature type="region of interest" description="Disordered" evidence="1">
    <location>
        <begin position="1005"/>
        <end position="1043"/>
    </location>
</feature>
<dbReference type="PANTHER" id="PTHR11324">
    <property type="entry name" value="IL16-RELATED"/>
    <property type="match status" value="1"/>
</dbReference>
<evidence type="ECO:0000313" key="3">
    <source>
        <dbReference type="EMBL" id="KAJ9577415.1"/>
    </source>
</evidence>
<organism evidence="3 4">
    <name type="scientific">Diploptera punctata</name>
    <name type="common">Pacific beetle cockroach</name>
    <dbReference type="NCBI Taxonomy" id="6984"/>
    <lineage>
        <taxon>Eukaryota</taxon>
        <taxon>Metazoa</taxon>
        <taxon>Ecdysozoa</taxon>
        <taxon>Arthropoda</taxon>
        <taxon>Hexapoda</taxon>
        <taxon>Insecta</taxon>
        <taxon>Pterygota</taxon>
        <taxon>Neoptera</taxon>
        <taxon>Polyneoptera</taxon>
        <taxon>Dictyoptera</taxon>
        <taxon>Blattodea</taxon>
        <taxon>Blaberoidea</taxon>
        <taxon>Blaberidae</taxon>
        <taxon>Diplopterinae</taxon>
        <taxon>Diploptera</taxon>
    </lineage>
</organism>
<feature type="region of interest" description="Disordered" evidence="1">
    <location>
        <begin position="388"/>
        <end position="453"/>
    </location>
</feature>
<feature type="compositionally biased region" description="Polar residues" evidence="1">
    <location>
        <begin position="876"/>
        <end position="885"/>
    </location>
</feature>
<dbReference type="AlphaFoldDB" id="A0AAD7ZB20"/>
<dbReference type="EMBL" id="JASPKZ010009361">
    <property type="protein sequence ID" value="KAJ9577415.1"/>
    <property type="molecule type" value="Genomic_DNA"/>
</dbReference>
<gene>
    <name evidence="3" type="ORF">L9F63_006038</name>
</gene>
<evidence type="ECO:0000256" key="1">
    <source>
        <dbReference type="SAM" id="MobiDB-lite"/>
    </source>
</evidence>
<dbReference type="InterPro" id="IPR036034">
    <property type="entry name" value="PDZ_sf"/>
</dbReference>
<dbReference type="CDD" id="cd00136">
    <property type="entry name" value="PDZ_canonical"/>
    <property type="match status" value="1"/>
</dbReference>
<sequence length="1108" mass="120802">MGRKLEILRRGDSRESLNITPSPTPSISPGDSIRKKSPWRIGRSASESVSPPICRNSISEPESTRRRALSDVTEHTPSPLKSFFIRMGSTGMLNTSKHHTTPSSPTPKGQTLPPGNPALSGGKVLFKSCSTSQLSTSYVRGEDPAEGLDLSLQCSESTNDISSGNRKSEGNSPDIKLRVPTVGSDSSYVPTKTRSCDNIASLGMNLGPTHTIANIPANRRAHFPYAFLRSKLSVLPEENGGSVINNPNRRINVNKENFPEHRRSLIETSSERAYRLRANSEEYVPAALMAEETSSLLEGTNTLGRRRKDSIEIRSFRRYNYPLPHNQSYTAIPYQSNNVEEEALVQKTGQPVISNYYVSSNESGYDSDGPRHGEETLCKVGNSEKCLNSAPEQDGDSGIIANESSDSGSIHESEMGNNDNGSNSNGKCSSETVINEPPPVPPRSSTPNLDDRQHVWPRRDNWARSSSIAALHTSCGSKDARTAEILANLTPWERKTSMGRSILRNEKCYNTHDDITNVRRHQFLTSQLLEENSVSNVENQKNKHRHSSGSAELEIVAEHCAAGHILGDGVSSWKNQNGGPMVVGNCRRLASASSLTSLHDRRSRDVQKRRFMLVKLLKTTEDELLGIHLVQQQQPNDTNRNSATIRFFISKLDPEGLATRDGRLKVGDEIISVNGRLLRGMTSLGEAEHTLDKCLPPSPSNPQGTYDIDIVVARDETSPDAHGLIGEEKKISDHSVWSSRSTTPTCSMDGSSTPHTIGSIEHITEHPSDSETNSIKSYNSKFCWSRSEDFGDCVPPGSDRQGARHSIDGSYSRTVPPRTLSPGKLDLWLRNRRTQINESLVQAGSFRDSQDSVNSLSTKTSNGNIINNINDRNSTPSKNSVASDSSEFTIRDCEDDDVFVKTPNFDNPTPEKHFQNFVGSHSSIRDKTSSESTIIYDNSPKMRRNCSLSGRLSKSLIGSARASLPDSNFEIQIKERHRSSLVMSSPCSPVSSPASIPLSMRHSTASLGHELSHSRRSSSGTSPGTPVSSSAAGSPTSRPGFSAATCSSMPVTLHAVVFEKGVGKKSLGFSIVGGRDSPKGHMGIFVKTIFPTGQAAENGTLFEGDVGR</sequence>
<feature type="domain" description="PDZ" evidence="2">
    <location>
        <begin position="613"/>
        <end position="682"/>
    </location>
</feature>
<keyword evidence="4" id="KW-1185">Reference proteome</keyword>
<dbReference type="Proteomes" id="UP001233999">
    <property type="component" value="Unassembled WGS sequence"/>
</dbReference>
<dbReference type="Gene3D" id="2.30.42.10">
    <property type="match status" value="2"/>
</dbReference>
<dbReference type="PROSITE" id="PS50106">
    <property type="entry name" value="PDZ"/>
    <property type="match status" value="2"/>
</dbReference>
<comment type="caution">
    <text evidence="3">The sequence shown here is derived from an EMBL/GenBank/DDBJ whole genome shotgun (WGS) entry which is preliminary data.</text>
</comment>
<reference evidence="3" key="2">
    <citation type="submission" date="2023-05" db="EMBL/GenBank/DDBJ databases">
        <authorList>
            <person name="Fouks B."/>
        </authorList>
    </citation>
    <scope>NUCLEOTIDE SEQUENCE</scope>
    <source>
        <strain evidence="3">Stay&amp;Tobe</strain>
        <tissue evidence="3">Testes</tissue>
    </source>
</reference>
<feature type="domain" description="PDZ" evidence="2">
    <location>
        <begin position="1055"/>
        <end position="1105"/>
    </location>
</feature>
<feature type="non-terminal residue" evidence="3">
    <location>
        <position position="1"/>
    </location>
</feature>
<protein>
    <recommendedName>
        <fullName evidence="2">PDZ domain-containing protein</fullName>
    </recommendedName>
</protein>
<feature type="region of interest" description="Disordered" evidence="1">
    <location>
        <begin position="156"/>
        <end position="190"/>
    </location>
</feature>
<feature type="compositionally biased region" description="Polar residues" evidence="1">
    <location>
        <begin position="156"/>
        <end position="165"/>
    </location>
</feature>
<feature type="compositionally biased region" description="Basic and acidic residues" evidence="1">
    <location>
        <begin position="62"/>
        <end position="74"/>
    </location>
</feature>